<keyword evidence="2" id="KW-1185">Reference proteome</keyword>
<dbReference type="RefSeq" id="WP_126780405.1">
    <property type="nucleotide sequence ID" value="NZ_NGJU01000013.1"/>
</dbReference>
<dbReference type="OrthoDB" id="2199696at2"/>
<protein>
    <recommendedName>
        <fullName evidence="3">DUF5105 domain-containing protein</fullName>
    </recommendedName>
</protein>
<evidence type="ECO:0000313" key="1">
    <source>
        <dbReference type="EMBL" id="RST94733.1"/>
    </source>
</evidence>
<organism evidence="1 2">
    <name type="scientific">Vagococcus salmoninarum</name>
    <dbReference type="NCBI Taxonomy" id="2739"/>
    <lineage>
        <taxon>Bacteria</taxon>
        <taxon>Bacillati</taxon>
        <taxon>Bacillota</taxon>
        <taxon>Bacilli</taxon>
        <taxon>Lactobacillales</taxon>
        <taxon>Enterococcaceae</taxon>
        <taxon>Vagococcus</taxon>
    </lineage>
</organism>
<comment type="caution">
    <text evidence="1">The sequence shown here is derived from an EMBL/GenBank/DDBJ whole genome shotgun (WGS) entry which is preliminary data.</text>
</comment>
<dbReference type="EMBL" id="NGJU01000013">
    <property type="protein sequence ID" value="RST94733.1"/>
    <property type="molecule type" value="Genomic_DNA"/>
</dbReference>
<accession>A0A429ZM32</accession>
<proteinExistence type="predicted"/>
<reference evidence="1 2" key="1">
    <citation type="submission" date="2017-05" db="EMBL/GenBank/DDBJ databases">
        <title>Vagococcus spp. assemblies.</title>
        <authorList>
            <person name="Gulvik C.A."/>
        </authorList>
    </citation>
    <scope>NUCLEOTIDE SEQUENCE [LARGE SCALE GENOMIC DNA]</scope>
    <source>
        <strain evidence="1 2">NCFB 2777</strain>
    </source>
</reference>
<gene>
    <name evidence="1" type="ORF">CBF35_09320</name>
</gene>
<sequence length="212" mass="23785">MKKSYLAVGAMIVTLFLSGCQKPAEARKSGELLISHLIYNQESKEFDDVFELSDLAEKPEKNDLVSLLTADAKLTEKQIDEVEKISAVSQKNLVDKTDYTLEVVKEEKGKADLEYTIKGLAEVSDKGIEKALDKEFEEATKKLTAETTDAEVQELVTHLTLTALLRATEAQTQVTKEKKVKLTFLVDPTNKKKWLIQNQDKVISELIEAFGY</sequence>
<dbReference type="Proteomes" id="UP000287239">
    <property type="component" value="Unassembled WGS sequence"/>
</dbReference>
<evidence type="ECO:0008006" key="3">
    <source>
        <dbReference type="Google" id="ProtNLM"/>
    </source>
</evidence>
<dbReference type="GeneID" id="98568570"/>
<name>A0A429ZM32_9ENTE</name>
<evidence type="ECO:0000313" key="2">
    <source>
        <dbReference type="Proteomes" id="UP000287239"/>
    </source>
</evidence>
<dbReference type="PROSITE" id="PS51257">
    <property type="entry name" value="PROKAR_LIPOPROTEIN"/>
    <property type="match status" value="1"/>
</dbReference>
<dbReference type="AlphaFoldDB" id="A0A429ZM32"/>